<accession>A0ABU5ND60</accession>
<gene>
    <name evidence="1" type="ORF">Megvenef_01065</name>
</gene>
<dbReference type="Proteomes" id="UP001291687">
    <property type="component" value="Unassembled WGS sequence"/>
</dbReference>
<dbReference type="RefSeq" id="WP_322776995.1">
    <property type="nucleotide sequence ID" value="NZ_JARJFB010000080.1"/>
</dbReference>
<organism evidence="1 2">
    <name type="scientific">Candidatus Megaera venefica</name>
    <dbReference type="NCBI Taxonomy" id="2055910"/>
    <lineage>
        <taxon>Bacteria</taxon>
        <taxon>Pseudomonadati</taxon>
        <taxon>Pseudomonadota</taxon>
        <taxon>Alphaproteobacteria</taxon>
        <taxon>Rickettsiales</taxon>
        <taxon>Rickettsiaceae</taxon>
        <taxon>Candidatus Megaera</taxon>
    </lineage>
</organism>
<comment type="caution">
    <text evidence="1">The sequence shown here is derived from an EMBL/GenBank/DDBJ whole genome shotgun (WGS) entry which is preliminary data.</text>
</comment>
<dbReference type="EMBL" id="JARJFB010000080">
    <property type="protein sequence ID" value="MEA0971093.1"/>
    <property type="molecule type" value="Genomic_DNA"/>
</dbReference>
<keyword evidence="2" id="KW-1185">Reference proteome</keyword>
<sequence length="91" mass="10410">MSRTIEEIRAALTHIFKKLEDVEVLLSRQEEDITVYMKQSSTNLDSNELLAAGLRSTRTSFELLRDEVDELYQLTVAIARVSCDKNTETES</sequence>
<evidence type="ECO:0000313" key="1">
    <source>
        <dbReference type="EMBL" id="MEA0971093.1"/>
    </source>
</evidence>
<name>A0ABU5ND60_9RICK</name>
<protein>
    <submittedName>
        <fullName evidence="1">Uncharacterized protein</fullName>
    </submittedName>
</protein>
<reference evidence="1 2" key="1">
    <citation type="submission" date="2023-03" db="EMBL/GenBank/DDBJ databases">
        <title>Host association and intracellularity evolved multiple times independently in the Rickettsiales.</title>
        <authorList>
            <person name="Castelli M."/>
            <person name="Nardi T."/>
            <person name="Gammuto L."/>
            <person name="Bellinzona G."/>
            <person name="Sabaneyeva E."/>
            <person name="Potekhin A."/>
            <person name="Serra V."/>
            <person name="Petroni G."/>
            <person name="Sassera D."/>
        </authorList>
    </citation>
    <scope>NUCLEOTIDE SEQUENCE [LARGE SCALE GENOMIC DNA]</scope>
    <source>
        <strain evidence="1 2">Sr 2-6</strain>
    </source>
</reference>
<proteinExistence type="predicted"/>
<evidence type="ECO:0000313" key="2">
    <source>
        <dbReference type="Proteomes" id="UP001291687"/>
    </source>
</evidence>